<name>A0A381PRU4_9ZZZZ</name>
<dbReference type="PANTHER" id="PTHR43777:SF1">
    <property type="entry name" value="MOLYBDENUM COFACTOR CYTIDYLYLTRANSFERASE"/>
    <property type="match status" value="1"/>
</dbReference>
<dbReference type="PANTHER" id="PTHR43777">
    <property type="entry name" value="MOLYBDENUM COFACTOR CYTIDYLYLTRANSFERASE"/>
    <property type="match status" value="1"/>
</dbReference>
<dbReference type="InterPro" id="IPR029044">
    <property type="entry name" value="Nucleotide-diphossugar_trans"/>
</dbReference>
<reference evidence="2" key="1">
    <citation type="submission" date="2018-05" db="EMBL/GenBank/DDBJ databases">
        <authorList>
            <person name="Lanie J.A."/>
            <person name="Ng W.-L."/>
            <person name="Kazmierczak K.M."/>
            <person name="Andrzejewski T.M."/>
            <person name="Davidsen T.M."/>
            <person name="Wayne K.J."/>
            <person name="Tettelin H."/>
            <person name="Glass J.I."/>
            <person name="Rusch D."/>
            <person name="Podicherti R."/>
            <person name="Tsui H.-C.T."/>
            <person name="Winkler M.E."/>
        </authorList>
    </citation>
    <scope>NUCLEOTIDE SEQUENCE</scope>
</reference>
<feature type="domain" description="MobA-like NTP transferase" evidence="1">
    <location>
        <begin position="9"/>
        <end position="162"/>
    </location>
</feature>
<protein>
    <recommendedName>
        <fullName evidence="1">MobA-like NTP transferase domain-containing protein</fullName>
    </recommendedName>
</protein>
<dbReference type="Gene3D" id="3.90.550.10">
    <property type="entry name" value="Spore Coat Polysaccharide Biosynthesis Protein SpsA, Chain A"/>
    <property type="match status" value="1"/>
</dbReference>
<dbReference type="SUPFAM" id="SSF53448">
    <property type="entry name" value="Nucleotide-diphospho-sugar transferases"/>
    <property type="match status" value="1"/>
</dbReference>
<gene>
    <name evidence="2" type="ORF">METZ01_LOCUS21613</name>
</gene>
<evidence type="ECO:0000313" key="2">
    <source>
        <dbReference type="EMBL" id="SUZ68759.1"/>
    </source>
</evidence>
<evidence type="ECO:0000259" key="1">
    <source>
        <dbReference type="Pfam" id="PF12804"/>
    </source>
</evidence>
<dbReference type="InterPro" id="IPR025877">
    <property type="entry name" value="MobA-like_NTP_Trfase"/>
</dbReference>
<dbReference type="GO" id="GO:0016779">
    <property type="term" value="F:nucleotidyltransferase activity"/>
    <property type="evidence" value="ECO:0007669"/>
    <property type="project" value="UniProtKB-ARBA"/>
</dbReference>
<dbReference type="Pfam" id="PF12804">
    <property type="entry name" value="NTP_transf_3"/>
    <property type="match status" value="1"/>
</dbReference>
<sequence length="189" mass="19401">MSLDGTIAAVVLAAGGGTRWAGPGHKLLADLDGRPLASHAIGAAAAAGLDELVVVTGSADLSAVVPDGATVLHNELWSDGQAGSIRLAVEHARRVGHEAIVVGLADMPGIPAEAWRAVADAPGSLVVATFDGRRRPPTKVGRRYWSELPEAGDTGARFLLAARPFDVVEVACPGNPADVDTVEDLGHWN</sequence>
<organism evidence="2">
    <name type="scientific">marine metagenome</name>
    <dbReference type="NCBI Taxonomy" id="408172"/>
    <lineage>
        <taxon>unclassified sequences</taxon>
        <taxon>metagenomes</taxon>
        <taxon>ecological metagenomes</taxon>
    </lineage>
</organism>
<accession>A0A381PRU4</accession>
<dbReference type="EMBL" id="UINC01001042">
    <property type="protein sequence ID" value="SUZ68759.1"/>
    <property type="molecule type" value="Genomic_DNA"/>
</dbReference>
<dbReference type="AlphaFoldDB" id="A0A381PRU4"/>
<proteinExistence type="predicted"/>
<dbReference type="CDD" id="cd04182">
    <property type="entry name" value="GT_2_like_f"/>
    <property type="match status" value="1"/>
</dbReference>